<gene>
    <name evidence="3" type="ORF">SMACR_09547</name>
</gene>
<protein>
    <recommendedName>
        <fullName evidence="5">Mitochondrial inner membrane protein 1</fullName>
    </recommendedName>
</protein>
<name>A0A8S8ZT21_SORMA</name>
<dbReference type="InterPro" id="IPR021836">
    <property type="entry name" value="DUF3429"/>
</dbReference>
<feature type="transmembrane region" description="Helical" evidence="2">
    <location>
        <begin position="136"/>
        <end position="159"/>
    </location>
</feature>
<dbReference type="Pfam" id="PF11911">
    <property type="entry name" value="DUF3429"/>
    <property type="match status" value="1"/>
</dbReference>
<feature type="region of interest" description="Disordered" evidence="1">
    <location>
        <begin position="81"/>
        <end position="113"/>
    </location>
</feature>
<dbReference type="EMBL" id="NMPR01000029">
    <property type="protein sequence ID" value="KAA8633987.1"/>
    <property type="molecule type" value="Genomic_DNA"/>
</dbReference>
<keyword evidence="2" id="KW-1133">Transmembrane helix</keyword>
<evidence type="ECO:0000313" key="4">
    <source>
        <dbReference type="Proteomes" id="UP000433876"/>
    </source>
</evidence>
<dbReference type="VEuPathDB" id="FungiDB:SMAC_09547"/>
<evidence type="ECO:0008006" key="5">
    <source>
        <dbReference type="Google" id="ProtNLM"/>
    </source>
</evidence>
<organism evidence="3 4">
    <name type="scientific">Sordaria macrospora</name>
    <dbReference type="NCBI Taxonomy" id="5147"/>
    <lineage>
        <taxon>Eukaryota</taxon>
        <taxon>Fungi</taxon>
        <taxon>Dikarya</taxon>
        <taxon>Ascomycota</taxon>
        <taxon>Pezizomycotina</taxon>
        <taxon>Sordariomycetes</taxon>
        <taxon>Sordariomycetidae</taxon>
        <taxon>Sordariales</taxon>
        <taxon>Sordariaceae</taxon>
        <taxon>Sordaria</taxon>
    </lineage>
</organism>
<feature type="compositionally biased region" description="Basic and acidic residues" evidence="1">
    <location>
        <begin position="419"/>
        <end position="431"/>
    </location>
</feature>
<comment type="caution">
    <text evidence="3">The sequence shown here is derived from an EMBL/GenBank/DDBJ whole genome shotgun (WGS) entry which is preliminary data.</text>
</comment>
<dbReference type="AlphaFoldDB" id="A0A8S8ZT21"/>
<feature type="compositionally biased region" description="Basic and acidic residues" evidence="1">
    <location>
        <begin position="372"/>
        <end position="410"/>
    </location>
</feature>
<dbReference type="PANTHER" id="PTHR15887">
    <property type="entry name" value="TRANSMEMBRANE PROTEIN 69"/>
    <property type="match status" value="1"/>
</dbReference>
<feature type="transmembrane region" description="Helical" evidence="2">
    <location>
        <begin position="274"/>
        <end position="297"/>
    </location>
</feature>
<feature type="region of interest" description="Disordered" evidence="1">
    <location>
        <begin position="341"/>
        <end position="431"/>
    </location>
</feature>
<sequence length="431" mass="48493">MMLRTSRALMGTAQRLPLLMRSTHTKSFNTPVATFVSRKAELQKSTGSPLVLRSAFSSKPPLQPNQIDTQFEKELAQQKLKADPEHVSEDSSVRPFFEQDQAPPSGVQAKDTSKSLKDDLGLVKDTLALKTVPREAYALGFAGTIPYLATSLSTVYLSWNLNQRYPSESDLLNTILFRHETVRDLLDIIEPIQVGYGAVLISFLGAIHWGMEFAEKTPSPARTRFRYGLGLLAPIVAWPSALMPIQWALTSQFLAFTGLYYADSRATVKGWAPAWYATYRFVLTGIVGIALFISILGRLKIGETHARLSTEELTDLVSYKTGADKPYHDWEKEEAEERKRIKKEKQEAERKKKEEEAKKNQEEKVNKHKAKGSSDIKEKSENNNDVDSKKDGDKNVNPDSKKSPDDKSEDDKSEDDKSEDDKSKDDKSEEK</sequence>
<accession>A0A8S8ZT21</accession>
<feature type="compositionally biased region" description="Basic and acidic residues" evidence="1">
    <location>
        <begin position="341"/>
        <end position="365"/>
    </location>
</feature>
<feature type="transmembrane region" description="Helical" evidence="2">
    <location>
        <begin position="194"/>
        <end position="214"/>
    </location>
</feature>
<dbReference type="Proteomes" id="UP000433876">
    <property type="component" value="Unassembled WGS sequence"/>
</dbReference>
<dbReference type="OMA" id="AWPTLLM"/>
<keyword evidence="2" id="KW-0812">Transmembrane</keyword>
<evidence type="ECO:0000313" key="3">
    <source>
        <dbReference type="EMBL" id="KAA8633987.1"/>
    </source>
</evidence>
<proteinExistence type="predicted"/>
<reference evidence="3 4" key="1">
    <citation type="submission" date="2017-07" db="EMBL/GenBank/DDBJ databases">
        <title>Genome sequence of the Sordaria macrospora wild type strain R19027.</title>
        <authorList>
            <person name="Nowrousian M."/>
            <person name="Teichert I."/>
            <person name="Kueck U."/>
        </authorList>
    </citation>
    <scope>NUCLEOTIDE SEQUENCE [LARGE SCALE GENOMIC DNA]</scope>
    <source>
        <strain evidence="3 4">R19027</strain>
        <tissue evidence="3">Mycelium</tissue>
    </source>
</reference>
<dbReference type="PANTHER" id="PTHR15887:SF1">
    <property type="entry name" value="TRANSMEMBRANE PROTEIN 69"/>
    <property type="match status" value="1"/>
</dbReference>
<feature type="compositionally biased region" description="Basic and acidic residues" evidence="1">
    <location>
        <begin position="81"/>
        <end position="92"/>
    </location>
</feature>
<keyword evidence="2" id="KW-0472">Membrane</keyword>
<feature type="transmembrane region" description="Helical" evidence="2">
    <location>
        <begin position="235"/>
        <end position="262"/>
    </location>
</feature>
<evidence type="ECO:0000256" key="1">
    <source>
        <dbReference type="SAM" id="MobiDB-lite"/>
    </source>
</evidence>
<evidence type="ECO:0000256" key="2">
    <source>
        <dbReference type="SAM" id="Phobius"/>
    </source>
</evidence>